<organism evidence="1 2">
    <name type="scientific">Dubosiella muris</name>
    <dbReference type="NCBI Taxonomy" id="3038133"/>
    <lineage>
        <taxon>Bacteria</taxon>
        <taxon>Bacillati</taxon>
        <taxon>Bacillota</taxon>
        <taxon>Erysipelotrichia</taxon>
        <taxon>Erysipelotrichales</taxon>
        <taxon>Erysipelotrichaceae</taxon>
        <taxon>Dubosiella</taxon>
    </lineage>
</organism>
<gene>
    <name evidence="1" type="primary">cas2</name>
    <name evidence="1" type="ORF">E5336_11750</name>
</gene>
<keyword evidence="1" id="KW-0540">Nuclease</keyword>
<comment type="caution">
    <text evidence="1">The sequence shown here is derived from an EMBL/GenBank/DDBJ whole genome shotgun (WGS) entry which is preliminary data.</text>
</comment>
<dbReference type="EMBL" id="SRYG01000036">
    <property type="protein sequence ID" value="TGY64784.1"/>
    <property type="molecule type" value="Genomic_DNA"/>
</dbReference>
<evidence type="ECO:0000313" key="2">
    <source>
        <dbReference type="Proteomes" id="UP000308836"/>
    </source>
</evidence>
<name>A0AC61R4A8_9FIRM</name>
<keyword evidence="1" id="KW-0378">Hydrolase</keyword>
<protein>
    <submittedName>
        <fullName evidence="1">CRISPR-associated endonuclease Cas2</fullName>
    </submittedName>
</protein>
<sequence>MLVLVVYDINTKFKHGEKRLLKIGQKCHSYGRRVQNSTYECIVDQSEYLKLKKAILDIIEMEVDSVRFYNLGKNYRTKIEVYGLDNGIDVDDNLIF</sequence>
<proteinExistence type="predicted"/>
<dbReference type="Proteomes" id="UP000308836">
    <property type="component" value="Unassembled WGS sequence"/>
</dbReference>
<keyword evidence="2" id="KW-1185">Reference proteome</keyword>
<evidence type="ECO:0000313" key="1">
    <source>
        <dbReference type="EMBL" id="TGY64784.1"/>
    </source>
</evidence>
<keyword evidence="1" id="KW-0255">Endonuclease</keyword>
<reference evidence="1" key="1">
    <citation type="submission" date="2019-04" db="EMBL/GenBank/DDBJ databases">
        <title>Microbes associate with the intestines of laboratory mice.</title>
        <authorList>
            <person name="Navarre W."/>
            <person name="Wong E."/>
            <person name="Huang K."/>
            <person name="Tropini C."/>
            <person name="Ng K."/>
            <person name="Yu B."/>
        </authorList>
    </citation>
    <scope>NUCLEOTIDE SEQUENCE</scope>
    <source>
        <strain evidence="1">NM09_H32</strain>
    </source>
</reference>
<accession>A0AC61R4A8</accession>